<evidence type="ECO:0000313" key="3">
    <source>
        <dbReference type="Proteomes" id="UP001219568"/>
    </source>
</evidence>
<keyword evidence="1" id="KW-1133">Transmembrane helix</keyword>
<reference evidence="2" key="2">
    <citation type="submission" date="2023-01" db="EMBL/GenBank/DDBJ databases">
        <authorList>
            <person name="Petersen C."/>
        </authorList>
    </citation>
    <scope>NUCLEOTIDE SEQUENCE</scope>
    <source>
        <strain evidence="2">IBT 15450</strain>
    </source>
</reference>
<accession>A0AAD6I961</accession>
<name>A0AAD6I961_PENCN</name>
<sequence length="69" mass="7869">MPQPKNAFADDESLEMGKLPQKPKHNVFLRVCGAPWKELSTLEMSMRVVGWLVFWVVIGVIIGLIIRFT</sequence>
<dbReference type="AlphaFoldDB" id="A0AAD6I961"/>
<organism evidence="2 3">
    <name type="scientific">Penicillium canescens</name>
    <dbReference type="NCBI Taxonomy" id="5083"/>
    <lineage>
        <taxon>Eukaryota</taxon>
        <taxon>Fungi</taxon>
        <taxon>Dikarya</taxon>
        <taxon>Ascomycota</taxon>
        <taxon>Pezizomycotina</taxon>
        <taxon>Eurotiomycetes</taxon>
        <taxon>Eurotiomycetidae</taxon>
        <taxon>Eurotiales</taxon>
        <taxon>Aspergillaceae</taxon>
        <taxon>Penicillium</taxon>
    </lineage>
</organism>
<feature type="transmembrane region" description="Helical" evidence="1">
    <location>
        <begin position="48"/>
        <end position="66"/>
    </location>
</feature>
<evidence type="ECO:0000256" key="1">
    <source>
        <dbReference type="SAM" id="Phobius"/>
    </source>
</evidence>
<gene>
    <name evidence="2" type="ORF">N7460_009829</name>
</gene>
<dbReference type="Proteomes" id="UP001219568">
    <property type="component" value="Unassembled WGS sequence"/>
</dbReference>
<comment type="caution">
    <text evidence="2">The sequence shown here is derived from an EMBL/GenBank/DDBJ whole genome shotgun (WGS) entry which is preliminary data.</text>
</comment>
<keyword evidence="1" id="KW-0812">Transmembrane</keyword>
<evidence type="ECO:0000313" key="2">
    <source>
        <dbReference type="EMBL" id="KAJ6035654.1"/>
    </source>
</evidence>
<reference evidence="2" key="1">
    <citation type="journal article" date="2023" name="IMA Fungus">
        <title>Comparative genomic study of the Penicillium genus elucidates a diverse pangenome and 15 lateral gene transfer events.</title>
        <authorList>
            <person name="Petersen C."/>
            <person name="Sorensen T."/>
            <person name="Nielsen M.R."/>
            <person name="Sondergaard T.E."/>
            <person name="Sorensen J.L."/>
            <person name="Fitzpatrick D.A."/>
            <person name="Frisvad J.C."/>
            <person name="Nielsen K.L."/>
        </authorList>
    </citation>
    <scope>NUCLEOTIDE SEQUENCE</scope>
    <source>
        <strain evidence="2">IBT 15450</strain>
    </source>
</reference>
<keyword evidence="3" id="KW-1185">Reference proteome</keyword>
<protein>
    <submittedName>
        <fullName evidence="2">Uncharacterized protein</fullName>
    </submittedName>
</protein>
<dbReference type="EMBL" id="JAQJZL010000010">
    <property type="protein sequence ID" value="KAJ6035654.1"/>
    <property type="molecule type" value="Genomic_DNA"/>
</dbReference>
<proteinExistence type="predicted"/>
<keyword evidence="1" id="KW-0472">Membrane</keyword>